<evidence type="ECO:0000313" key="2">
    <source>
        <dbReference type="Proteomes" id="UP000472265"/>
    </source>
</evidence>
<dbReference type="InParanoid" id="A0A671X5W5"/>
<dbReference type="PANTHER" id="PTHR11697:SF230">
    <property type="entry name" value="ZINC FINGER, MYM DOMAIN CONTAINING 1"/>
    <property type="match status" value="1"/>
</dbReference>
<reference evidence="1" key="2">
    <citation type="submission" date="2025-08" db="UniProtKB">
        <authorList>
            <consortium name="Ensembl"/>
        </authorList>
    </citation>
    <scope>IDENTIFICATION</scope>
</reference>
<dbReference type="GeneTree" id="ENSGT00940000154356"/>
<keyword evidence="2" id="KW-1185">Reference proteome</keyword>
<dbReference type="InterPro" id="IPR012337">
    <property type="entry name" value="RNaseH-like_sf"/>
</dbReference>
<dbReference type="OMA" id="CRHIACH"/>
<sequence length="320" mass="36444">AAAAAATLCRWHSLSWLNTQKEMHAGAPRELQRLSDTRWACRHTACRTVLERLPAITRVLEEDAAENHGDRSIDARDLLTQIDLQFIGLLVTCTKVFGEAQSLSDILQSPSLDLCSAVDLVEALVQSFQDYRDESYFERLWKEVLNTAERCERSEQTRDSFRTSIFYPVLDIMLSELKRRFSKPNCAIMMGIQALNPSSATFCQEEFLFSFASIYACNIDDLRHEVHQMKRVLQRKEACGIQNTASCERSFSTLKLVKTYLCSTMDDDRLSNLGVLNVESSFNLRCGGILNLTSEVSWRSLTSIICHFHAQNCKCVYLRI</sequence>
<dbReference type="AlphaFoldDB" id="A0A671X5W5"/>
<evidence type="ECO:0000313" key="1">
    <source>
        <dbReference type="Ensembl" id="ENSSAUP00010046534.1"/>
    </source>
</evidence>
<dbReference type="Proteomes" id="UP000472265">
    <property type="component" value="Chromosome 11"/>
</dbReference>
<dbReference type="Ensembl" id="ENSSAUT00010048901.1">
    <property type="protein sequence ID" value="ENSSAUP00010046534.1"/>
    <property type="gene ID" value="ENSSAUG00010019379.1"/>
</dbReference>
<protein>
    <recommendedName>
        <fullName evidence="3">HAT C-terminal dimerisation domain-containing protein</fullName>
    </recommendedName>
</protein>
<dbReference type="SUPFAM" id="SSF53098">
    <property type="entry name" value="Ribonuclease H-like"/>
    <property type="match status" value="1"/>
</dbReference>
<organism evidence="1 2">
    <name type="scientific">Sparus aurata</name>
    <name type="common">Gilthead sea bream</name>
    <dbReference type="NCBI Taxonomy" id="8175"/>
    <lineage>
        <taxon>Eukaryota</taxon>
        <taxon>Metazoa</taxon>
        <taxon>Chordata</taxon>
        <taxon>Craniata</taxon>
        <taxon>Vertebrata</taxon>
        <taxon>Euteleostomi</taxon>
        <taxon>Actinopterygii</taxon>
        <taxon>Neopterygii</taxon>
        <taxon>Teleostei</taxon>
        <taxon>Neoteleostei</taxon>
        <taxon>Acanthomorphata</taxon>
        <taxon>Eupercaria</taxon>
        <taxon>Spariformes</taxon>
        <taxon>Sparidae</taxon>
        <taxon>Sparus</taxon>
    </lineage>
</organism>
<reference evidence="1" key="1">
    <citation type="submission" date="2021-04" db="EMBL/GenBank/DDBJ databases">
        <authorList>
            <consortium name="Wellcome Sanger Institute Data Sharing"/>
        </authorList>
    </citation>
    <scope>NUCLEOTIDE SEQUENCE [LARGE SCALE GENOMIC DNA]</scope>
</reference>
<accession>A0A671X5W5</accession>
<dbReference type="InterPro" id="IPR055298">
    <property type="entry name" value="AtLOH3-like"/>
</dbReference>
<name>A0A671X5W5_SPAAU</name>
<proteinExistence type="predicted"/>
<reference evidence="1" key="3">
    <citation type="submission" date="2025-09" db="UniProtKB">
        <authorList>
            <consortium name="Ensembl"/>
        </authorList>
    </citation>
    <scope>IDENTIFICATION</scope>
</reference>
<dbReference type="PANTHER" id="PTHR11697">
    <property type="entry name" value="GENERAL TRANSCRIPTION FACTOR 2-RELATED ZINC FINGER PROTEIN"/>
    <property type="match status" value="1"/>
</dbReference>
<evidence type="ECO:0008006" key="3">
    <source>
        <dbReference type="Google" id="ProtNLM"/>
    </source>
</evidence>